<reference evidence="3 4" key="1">
    <citation type="submission" date="2022-03" db="EMBL/GenBank/DDBJ databases">
        <authorList>
            <person name="He Y."/>
        </authorList>
    </citation>
    <scope>NUCLEOTIDE SEQUENCE [LARGE SCALE GENOMIC DNA]</scope>
    <source>
        <strain evidence="3 4">TK19116</strain>
    </source>
</reference>
<keyword evidence="4" id="KW-1185">Reference proteome</keyword>
<dbReference type="InterPro" id="IPR006016">
    <property type="entry name" value="UspA"/>
</dbReference>
<dbReference type="PANTHER" id="PTHR46268">
    <property type="entry name" value="STRESS RESPONSE PROTEIN NHAX"/>
    <property type="match status" value="1"/>
</dbReference>
<comment type="similarity">
    <text evidence="1">Belongs to the universal stress protein A family.</text>
</comment>
<dbReference type="PRINTS" id="PR01438">
    <property type="entry name" value="UNVRSLSTRESS"/>
</dbReference>
<evidence type="ECO:0000313" key="4">
    <source>
        <dbReference type="Proteomes" id="UP001203945"/>
    </source>
</evidence>
<proteinExistence type="inferred from homology"/>
<dbReference type="Pfam" id="PF00582">
    <property type="entry name" value="Usp"/>
    <property type="match status" value="1"/>
</dbReference>
<dbReference type="Gene3D" id="3.40.50.12370">
    <property type="match status" value="1"/>
</dbReference>
<sequence length="279" mass="30053">MAYKSILTVLTEVAQMRQLDAAIALARQNDGHLEVFCLGVDRSQMGYYYAGDPAFVYQDVLDTAMEGAKALEKQIRERLSGEGDLRWSVDSAVAQAGGLNSLIAIRARFSDLMIQTHPYGEGAPMEAEPVTEAAMFDGGCPVLVLPAAAHPVWPPKRVVIAWNNSSEAMAAVRSALPVLTGAEAVEITVIDPRPQVLDRFEPGEALAQMLARHGVETEIAVIASAGKQVSEALNRRAIETAADLIVMGAYGHSRFRQAILGGATRNMLEKARVPVLMAR</sequence>
<dbReference type="InterPro" id="IPR006015">
    <property type="entry name" value="Universal_stress_UspA"/>
</dbReference>
<organism evidence="3 4">
    <name type="scientific">Paracoccus albicereus</name>
    <dbReference type="NCBI Taxonomy" id="2922394"/>
    <lineage>
        <taxon>Bacteria</taxon>
        <taxon>Pseudomonadati</taxon>
        <taxon>Pseudomonadota</taxon>
        <taxon>Alphaproteobacteria</taxon>
        <taxon>Rhodobacterales</taxon>
        <taxon>Paracoccaceae</taxon>
        <taxon>Paracoccus</taxon>
    </lineage>
</organism>
<dbReference type="Proteomes" id="UP001203945">
    <property type="component" value="Unassembled WGS sequence"/>
</dbReference>
<evidence type="ECO:0000256" key="1">
    <source>
        <dbReference type="ARBA" id="ARBA00008791"/>
    </source>
</evidence>
<dbReference type="RefSeq" id="WP_255329816.1">
    <property type="nucleotide sequence ID" value="NZ_JAKZEU010000003.1"/>
</dbReference>
<evidence type="ECO:0000313" key="3">
    <source>
        <dbReference type="EMBL" id="MCQ0970805.1"/>
    </source>
</evidence>
<gene>
    <name evidence="3" type="ORF">MLD63_10245</name>
</gene>
<dbReference type="EMBL" id="JAKZEU010000003">
    <property type="protein sequence ID" value="MCQ0970805.1"/>
    <property type="molecule type" value="Genomic_DNA"/>
</dbReference>
<protein>
    <submittedName>
        <fullName evidence="3">Universal stress protein</fullName>
    </submittedName>
</protein>
<evidence type="ECO:0000259" key="2">
    <source>
        <dbReference type="Pfam" id="PF00582"/>
    </source>
</evidence>
<comment type="caution">
    <text evidence="3">The sequence shown here is derived from an EMBL/GenBank/DDBJ whole genome shotgun (WGS) entry which is preliminary data.</text>
</comment>
<dbReference type="CDD" id="cd00293">
    <property type="entry name" value="USP-like"/>
    <property type="match status" value="1"/>
</dbReference>
<name>A0ABT1MR67_9RHOB</name>
<feature type="domain" description="UspA" evidence="2">
    <location>
        <begin position="156"/>
        <end position="279"/>
    </location>
</feature>
<accession>A0ABT1MR67</accession>
<dbReference type="SUPFAM" id="SSF52402">
    <property type="entry name" value="Adenine nucleotide alpha hydrolases-like"/>
    <property type="match status" value="2"/>
</dbReference>
<dbReference type="PANTHER" id="PTHR46268:SF15">
    <property type="entry name" value="UNIVERSAL STRESS PROTEIN HP_0031"/>
    <property type="match status" value="1"/>
</dbReference>